<evidence type="ECO:0000256" key="4">
    <source>
        <dbReference type="ARBA" id="ARBA00022692"/>
    </source>
</evidence>
<keyword evidence="8" id="KW-1015">Disulfide bond</keyword>
<dbReference type="PROSITE" id="PS50026">
    <property type="entry name" value="EGF_3"/>
    <property type="match status" value="1"/>
</dbReference>
<gene>
    <name evidence="11" type="ORF">SEV965_LOCUS3189</name>
</gene>
<evidence type="ECO:0000256" key="7">
    <source>
        <dbReference type="ARBA" id="ARBA00023170"/>
    </source>
</evidence>
<keyword evidence="8" id="KW-0245">EGF-like domain</keyword>
<evidence type="ECO:0000313" key="12">
    <source>
        <dbReference type="Proteomes" id="UP000663889"/>
    </source>
</evidence>
<feature type="transmembrane region" description="Helical" evidence="9">
    <location>
        <begin position="537"/>
        <end position="559"/>
    </location>
</feature>
<feature type="transmembrane region" description="Helical" evidence="9">
    <location>
        <begin position="86"/>
        <end position="107"/>
    </location>
</feature>
<evidence type="ECO:0000256" key="1">
    <source>
        <dbReference type="ARBA" id="ARBA00004651"/>
    </source>
</evidence>
<evidence type="ECO:0000313" key="11">
    <source>
        <dbReference type="EMBL" id="CAF0852634.1"/>
    </source>
</evidence>
<evidence type="ECO:0000256" key="9">
    <source>
        <dbReference type="SAM" id="Phobius"/>
    </source>
</evidence>
<sequence>MKCSDCSTYNPCGQYGYCQDHIDDNWECQCKFWWIGTFCNQHCSTYNPCGQYGYCQDNIDSNWECQCKFWWIGTFCNQQSSSGIQVITLSIILGILIIVFHGLSIYFSIRKKRQQTQEEANKINQNDLPNSTLTPMALINIKQSARFSSFSIAILMLIITAAGLTVKWSLLQPIHNELVNKYKRADLLFYERNSICNIIDLEDFNMLTLPVACFFMLIFIIFSKRTSFMKKKLNGHVAPIVPIDFYTHIKRKFAAVVFAIIADELLDIVNQVINGNTSKEEGVIVVYLLRILKVLFIGFRYYPVLSAVYIDSILTLTCAILYAWLDFSVSIVYQGLCQSDFYPSDDNFDETNGTDIVRLFEYYGTGQNLIIIQLFTDIPRYICWSYVIIKLPMLLINKISTTIKHKNKDQFKRLHLTREEKILLHSSAVHSVEMSYVRNLFRPINQRSTSRLFLARLIPKFIYQWRDDFRFSSRILCVYASTCLVLFFITVQACILVVPYLDELQNSIQQLIDQISISSNQQNKQSEFPLPNFVRPYIIAILTALIVTMIQLLILLTNIRRNLFQTFRGDDSEIPKRDKSKYLSYSTGNFHFAGFFIGYLIWGYALIALFALIIYISIDAFITFGSVKFLEKILKLIIPILLLILFKMYLNKLLARYVFLQYHGDILAINNRRVLMIFLYFNFFLDSFLGFISSIIRIIKSIVGGCLYMSRLDYSPMGRKLETLDAGFSAYCGFIHMEAVHRNPIMLVVASYLYSRMKAKQYVTKNLMMMMKNDRKSSKDYSSKVVQKWHLVVLLLRNPSLVFLRKHVLSQIENKKMKTLNEVNRRQSCIEQTLYRPSLVSEIDLQNMWQKNVN</sequence>
<proteinExistence type="predicted"/>
<accession>A0A813WF91</accession>
<feature type="transmembrane region" description="Helical" evidence="9">
    <location>
        <begin position="150"/>
        <end position="170"/>
    </location>
</feature>
<feature type="transmembrane region" description="Helical" evidence="9">
    <location>
        <begin position="308"/>
        <end position="325"/>
    </location>
</feature>
<comment type="caution">
    <text evidence="8">Lacks conserved residue(s) required for the propagation of feature annotation.</text>
</comment>
<evidence type="ECO:0000256" key="5">
    <source>
        <dbReference type="ARBA" id="ARBA00022989"/>
    </source>
</evidence>
<keyword evidence="6 9" id="KW-0472">Membrane</keyword>
<dbReference type="Proteomes" id="UP000663889">
    <property type="component" value="Unassembled WGS sequence"/>
</dbReference>
<name>A0A813WF91_9BILA</name>
<feature type="transmembrane region" description="Helical" evidence="9">
    <location>
        <begin position="204"/>
        <end position="222"/>
    </location>
</feature>
<keyword evidence="4 9" id="KW-0812">Transmembrane</keyword>
<reference evidence="11" key="1">
    <citation type="submission" date="2021-02" db="EMBL/GenBank/DDBJ databases">
        <authorList>
            <person name="Nowell W R."/>
        </authorList>
    </citation>
    <scope>NUCLEOTIDE SEQUENCE</scope>
</reference>
<evidence type="ECO:0000256" key="2">
    <source>
        <dbReference type="ARBA" id="ARBA00022448"/>
    </source>
</evidence>
<organism evidence="11 12">
    <name type="scientific">Rotaria sordida</name>
    <dbReference type="NCBI Taxonomy" id="392033"/>
    <lineage>
        <taxon>Eukaryota</taxon>
        <taxon>Metazoa</taxon>
        <taxon>Spiralia</taxon>
        <taxon>Gnathifera</taxon>
        <taxon>Rotifera</taxon>
        <taxon>Eurotatoria</taxon>
        <taxon>Bdelloidea</taxon>
        <taxon>Philodinida</taxon>
        <taxon>Philodinidae</taxon>
        <taxon>Rotaria</taxon>
    </lineage>
</organism>
<dbReference type="PROSITE" id="PS00022">
    <property type="entry name" value="EGF_1"/>
    <property type="match status" value="1"/>
</dbReference>
<dbReference type="GO" id="GO:0034632">
    <property type="term" value="F:retinol transmembrane transporter activity"/>
    <property type="evidence" value="ECO:0007669"/>
    <property type="project" value="InterPro"/>
</dbReference>
<dbReference type="GO" id="GO:0038023">
    <property type="term" value="F:signaling receptor activity"/>
    <property type="evidence" value="ECO:0007669"/>
    <property type="project" value="InterPro"/>
</dbReference>
<keyword evidence="3" id="KW-1003">Cell membrane</keyword>
<dbReference type="AlphaFoldDB" id="A0A813WF91"/>
<evidence type="ECO:0000256" key="8">
    <source>
        <dbReference type="PROSITE-ProRule" id="PRU00076"/>
    </source>
</evidence>
<keyword evidence="5 9" id="KW-1133">Transmembrane helix</keyword>
<dbReference type="InterPro" id="IPR000742">
    <property type="entry name" value="EGF"/>
</dbReference>
<dbReference type="InterPro" id="IPR026612">
    <property type="entry name" value="STRA6-like"/>
</dbReference>
<dbReference type="PANTHER" id="PTHR21444">
    <property type="entry name" value="COILED-COIL DOMAIN-CONTAINING PROTEIN 180"/>
    <property type="match status" value="1"/>
</dbReference>
<dbReference type="PANTHER" id="PTHR21444:SF15">
    <property type="entry name" value="RECEPTOR FOR RETINOL UPTAKE STRA6"/>
    <property type="match status" value="1"/>
</dbReference>
<keyword evidence="7" id="KW-0675">Receptor</keyword>
<dbReference type="GO" id="GO:0071939">
    <property type="term" value="P:vitamin A import into cell"/>
    <property type="evidence" value="ECO:0007669"/>
    <property type="project" value="TreeGrafter"/>
</dbReference>
<dbReference type="EMBL" id="CAJNOU010000081">
    <property type="protein sequence ID" value="CAF0852634.1"/>
    <property type="molecule type" value="Genomic_DNA"/>
</dbReference>
<feature type="transmembrane region" description="Helical" evidence="9">
    <location>
        <begin position="677"/>
        <end position="699"/>
    </location>
</feature>
<evidence type="ECO:0000256" key="6">
    <source>
        <dbReference type="ARBA" id="ARBA00023136"/>
    </source>
</evidence>
<evidence type="ECO:0000256" key="3">
    <source>
        <dbReference type="ARBA" id="ARBA00022475"/>
    </source>
</evidence>
<dbReference type="SMART" id="SM00181">
    <property type="entry name" value="EGF"/>
    <property type="match status" value="2"/>
</dbReference>
<comment type="caution">
    <text evidence="11">The sequence shown here is derived from an EMBL/GenBank/DDBJ whole genome shotgun (WGS) entry which is preliminary data.</text>
</comment>
<feature type="domain" description="EGF-like" evidence="10">
    <location>
        <begin position="40"/>
        <end position="77"/>
    </location>
</feature>
<evidence type="ECO:0000259" key="10">
    <source>
        <dbReference type="PROSITE" id="PS50026"/>
    </source>
</evidence>
<protein>
    <recommendedName>
        <fullName evidence="10">EGF-like domain-containing protein</fullName>
    </recommendedName>
</protein>
<feature type="transmembrane region" description="Helical" evidence="9">
    <location>
        <begin position="476"/>
        <end position="501"/>
    </location>
</feature>
<comment type="subcellular location">
    <subcellularLocation>
        <location evidence="1">Cell membrane</location>
        <topology evidence="1">Multi-pass membrane protein</topology>
    </subcellularLocation>
</comment>
<dbReference type="Pfam" id="PF14752">
    <property type="entry name" value="RBP_receptor"/>
    <property type="match status" value="1"/>
</dbReference>
<keyword evidence="2" id="KW-0813">Transport</keyword>
<feature type="transmembrane region" description="Helical" evidence="9">
    <location>
        <begin position="633"/>
        <end position="650"/>
    </location>
</feature>
<dbReference type="GO" id="GO:0005886">
    <property type="term" value="C:plasma membrane"/>
    <property type="evidence" value="ECO:0007669"/>
    <property type="project" value="UniProtKB-SubCell"/>
</dbReference>
<feature type="transmembrane region" description="Helical" evidence="9">
    <location>
        <begin position="607"/>
        <end position="626"/>
    </location>
</feature>
<feature type="disulfide bond" evidence="8">
    <location>
        <begin position="67"/>
        <end position="76"/>
    </location>
</feature>